<dbReference type="InterPro" id="IPR049548">
    <property type="entry name" value="Sina-like_RING"/>
</dbReference>
<evidence type="ECO:0000313" key="14">
    <source>
        <dbReference type="Proteomes" id="UP001153709"/>
    </source>
</evidence>
<keyword evidence="7 10" id="KW-0863">Zinc-finger</keyword>
<evidence type="ECO:0000256" key="9">
    <source>
        <dbReference type="ARBA" id="ARBA00022833"/>
    </source>
</evidence>
<comment type="pathway">
    <text evidence="2">Protein modification; protein ubiquitination.</text>
</comment>
<comment type="catalytic activity">
    <reaction evidence="1">
        <text>S-ubiquitinyl-[E2 ubiquitin-conjugating enzyme]-L-cysteine + [acceptor protein]-L-lysine = [E2 ubiquitin-conjugating enzyme]-L-cysteine + N(6)-ubiquitinyl-[acceptor protein]-L-lysine.</text>
        <dbReference type="EC" id="2.3.2.27"/>
    </reaction>
</comment>
<feature type="domain" description="RING-type" evidence="11">
    <location>
        <begin position="270"/>
        <end position="305"/>
    </location>
</feature>
<dbReference type="PANTHER" id="PTHR45877:SF2">
    <property type="entry name" value="E3 UBIQUITIN-PROTEIN LIGASE SINA-RELATED"/>
    <property type="match status" value="1"/>
</dbReference>
<proteinExistence type="inferred from homology"/>
<protein>
    <recommendedName>
        <fullName evidence="4">RING-type E3 ubiquitin transferase</fullName>
        <ecNumber evidence="4">2.3.2.27</ecNumber>
    </recommendedName>
</protein>
<accession>A0A9P0E0D8</accession>
<comment type="similarity">
    <text evidence="3">Belongs to the SINA (Seven in absentia) family.</text>
</comment>
<evidence type="ECO:0000256" key="4">
    <source>
        <dbReference type="ARBA" id="ARBA00012483"/>
    </source>
</evidence>
<name>A0A9P0E0D8_DIABA</name>
<dbReference type="FunFam" id="3.30.40.10:FF:000041">
    <property type="entry name" value="E3 ubiquitin-protein ligase SINAT3"/>
    <property type="match status" value="2"/>
</dbReference>
<reference evidence="13" key="1">
    <citation type="submission" date="2022-01" db="EMBL/GenBank/DDBJ databases">
        <authorList>
            <person name="King R."/>
        </authorList>
    </citation>
    <scope>NUCLEOTIDE SEQUENCE</scope>
</reference>
<keyword evidence="8" id="KW-0833">Ubl conjugation pathway</keyword>
<evidence type="ECO:0000256" key="6">
    <source>
        <dbReference type="ARBA" id="ARBA00022723"/>
    </source>
</evidence>
<dbReference type="Pfam" id="PF21361">
    <property type="entry name" value="Sina_ZnF"/>
    <property type="match status" value="2"/>
</dbReference>
<dbReference type="EMBL" id="OU898282">
    <property type="protein sequence ID" value="CAH1283393.1"/>
    <property type="molecule type" value="Genomic_DNA"/>
</dbReference>
<dbReference type="PROSITE" id="PS50089">
    <property type="entry name" value="ZF_RING_2"/>
    <property type="match status" value="1"/>
</dbReference>
<dbReference type="InterPro" id="IPR013083">
    <property type="entry name" value="Znf_RING/FYVE/PHD"/>
</dbReference>
<feature type="domain" description="SIAH-type" evidence="12">
    <location>
        <begin position="69"/>
        <end position="129"/>
    </location>
</feature>
<dbReference type="InterPro" id="IPR013010">
    <property type="entry name" value="Znf_SIAH"/>
</dbReference>
<dbReference type="PROSITE" id="PS51081">
    <property type="entry name" value="ZF_SIAH"/>
    <property type="match status" value="2"/>
</dbReference>
<dbReference type="EC" id="2.3.2.27" evidence="4"/>
<evidence type="ECO:0000256" key="1">
    <source>
        <dbReference type="ARBA" id="ARBA00000900"/>
    </source>
</evidence>
<dbReference type="Proteomes" id="UP001153709">
    <property type="component" value="Chromosome 7"/>
</dbReference>
<dbReference type="GO" id="GO:0005737">
    <property type="term" value="C:cytoplasm"/>
    <property type="evidence" value="ECO:0007669"/>
    <property type="project" value="TreeGrafter"/>
</dbReference>
<evidence type="ECO:0000256" key="3">
    <source>
        <dbReference type="ARBA" id="ARBA00009119"/>
    </source>
</evidence>
<keyword evidence="14" id="KW-1185">Reference proteome</keyword>
<evidence type="ECO:0000256" key="7">
    <source>
        <dbReference type="ARBA" id="ARBA00022771"/>
    </source>
</evidence>
<dbReference type="GO" id="GO:0043161">
    <property type="term" value="P:proteasome-mediated ubiquitin-dependent protein catabolic process"/>
    <property type="evidence" value="ECO:0007669"/>
    <property type="project" value="TreeGrafter"/>
</dbReference>
<dbReference type="Pfam" id="PF21362">
    <property type="entry name" value="Sina_RING"/>
    <property type="match status" value="1"/>
</dbReference>
<evidence type="ECO:0000256" key="5">
    <source>
        <dbReference type="ARBA" id="ARBA00022679"/>
    </source>
</evidence>
<organism evidence="13 14">
    <name type="scientific">Diabrotica balteata</name>
    <name type="common">Banded cucumber beetle</name>
    <dbReference type="NCBI Taxonomy" id="107213"/>
    <lineage>
        <taxon>Eukaryota</taxon>
        <taxon>Metazoa</taxon>
        <taxon>Ecdysozoa</taxon>
        <taxon>Arthropoda</taxon>
        <taxon>Hexapoda</taxon>
        <taxon>Insecta</taxon>
        <taxon>Pterygota</taxon>
        <taxon>Neoptera</taxon>
        <taxon>Endopterygota</taxon>
        <taxon>Coleoptera</taxon>
        <taxon>Polyphaga</taxon>
        <taxon>Cucujiformia</taxon>
        <taxon>Chrysomeloidea</taxon>
        <taxon>Chrysomelidae</taxon>
        <taxon>Galerucinae</taxon>
        <taxon>Diabroticina</taxon>
        <taxon>Diabroticites</taxon>
        <taxon>Diabrotica</taxon>
    </lineage>
</organism>
<evidence type="ECO:0000256" key="10">
    <source>
        <dbReference type="PROSITE-ProRule" id="PRU00455"/>
    </source>
</evidence>
<gene>
    <name evidence="13" type="ORF">DIABBA_LOCUS10888</name>
</gene>
<dbReference type="SUPFAM" id="SSF57850">
    <property type="entry name" value="RING/U-box"/>
    <property type="match status" value="1"/>
</dbReference>
<dbReference type="AlphaFoldDB" id="A0A9P0E0D8"/>
<dbReference type="GO" id="GO:0061630">
    <property type="term" value="F:ubiquitin protein ligase activity"/>
    <property type="evidence" value="ECO:0007669"/>
    <property type="project" value="UniProtKB-EC"/>
</dbReference>
<dbReference type="OrthoDB" id="620422at2759"/>
<dbReference type="Gene3D" id="3.30.40.10">
    <property type="entry name" value="Zinc/RING finger domain, C3HC4 (zinc finger)"/>
    <property type="match status" value="3"/>
</dbReference>
<feature type="domain" description="SIAH-type" evidence="12">
    <location>
        <begin position="322"/>
        <end position="380"/>
    </location>
</feature>
<keyword evidence="5" id="KW-0808">Transferase</keyword>
<evidence type="ECO:0000313" key="13">
    <source>
        <dbReference type="EMBL" id="CAH1283393.1"/>
    </source>
</evidence>
<dbReference type="SUPFAM" id="SSF49599">
    <property type="entry name" value="TRAF domain-like"/>
    <property type="match status" value="2"/>
</dbReference>
<keyword evidence="6" id="KW-0479">Metal-binding</keyword>
<dbReference type="PANTHER" id="PTHR45877">
    <property type="entry name" value="E3 UBIQUITIN-PROTEIN LIGASE SIAH2"/>
    <property type="match status" value="1"/>
</dbReference>
<dbReference type="GO" id="GO:0008270">
    <property type="term" value="F:zinc ion binding"/>
    <property type="evidence" value="ECO:0007669"/>
    <property type="project" value="UniProtKB-KW"/>
</dbReference>
<sequence>MAEQSLLNFMDELLESSCLFCAVCKDILKPPIMLVENVGNICKKCYEEKQEIMNWKSMNNSALENVLKLLKLPCKYKTKGCAVRVSYEDLDFHQKGCKYRTKVCSMLKFGCDWEGSTIDFIEHFKECHGDHVINFENNLFFLETSLSDTNMVKLLVMKQHTFILRMQTNLRKNKLFYIICSVHDDDYSSFCEYSVKHKGGSENYIKTKSKILSSYHIYNEFDESIAMEIDLDALKQISHISDTITNIFKIKLEEPSGETIDDKILHFFECPVCKNFMKPPIFQCSSGHSICNMCRPRLEKCPTCRSAFGNTRNYSLEGLTAGVQYPCVYHDSGCLEIGSANHIVKHESECSFKPYSCPFPTCTSNGNHEVIVQHLINFHFDSVIYCGSTSYTDSFRLDQNNCYNKIFDRKCIITCNHIFRITCRRVAEHCLMAAEIVGSKNDLKTFVYEVSIIDMRRPEKKLIRTDYCLNEMPEDELFKKCIMFPNSVLSSYSNHGMVTFNVAIKEK</sequence>
<evidence type="ECO:0000259" key="11">
    <source>
        <dbReference type="PROSITE" id="PS50089"/>
    </source>
</evidence>
<evidence type="ECO:0000256" key="8">
    <source>
        <dbReference type="ARBA" id="ARBA00022786"/>
    </source>
</evidence>
<dbReference type="InterPro" id="IPR004162">
    <property type="entry name" value="SINA-like_animal"/>
</dbReference>
<evidence type="ECO:0000256" key="2">
    <source>
        <dbReference type="ARBA" id="ARBA00004906"/>
    </source>
</evidence>
<dbReference type="GO" id="GO:0031624">
    <property type="term" value="F:ubiquitin conjugating enzyme binding"/>
    <property type="evidence" value="ECO:0007669"/>
    <property type="project" value="TreeGrafter"/>
</dbReference>
<keyword evidence="9" id="KW-0862">Zinc</keyword>
<evidence type="ECO:0000259" key="12">
    <source>
        <dbReference type="PROSITE" id="PS51081"/>
    </source>
</evidence>
<dbReference type="InterPro" id="IPR001841">
    <property type="entry name" value="Znf_RING"/>
</dbReference>